<name>A0A9W7Y6N7_9FUNG</name>
<dbReference type="GO" id="GO:0000398">
    <property type="term" value="P:mRNA splicing, via spliceosome"/>
    <property type="evidence" value="ECO:0007669"/>
    <property type="project" value="InterPro"/>
</dbReference>
<dbReference type="PANTHER" id="PTHR15818">
    <property type="entry name" value="G PATCH AND KOW-CONTAINING"/>
    <property type="match status" value="1"/>
</dbReference>
<feature type="domain" description="Spp2/MOS2 G-patch" evidence="5">
    <location>
        <begin position="113"/>
        <end position="176"/>
    </location>
</feature>
<dbReference type="Proteomes" id="UP001149813">
    <property type="component" value="Unassembled WGS sequence"/>
</dbReference>
<comment type="similarity">
    <text evidence="2">Belongs to the SPP2 family.</text>
</comment>
<comment type="subcellular location">
    <subcellularLocation>
        <location evidence="1">Nucleus</location>
    </subcellularLocation>
</comment>
<feature type="region of interest" description="Disordered" evidence="4">
    <location>
        <begin position="1"/>
        <end position="25"/>
    </location>
</feature>
<evidence type="ECO:0000256" key="3">
    <source>
        <dbReference type="ARBA" id="ARBA00023242"/>
    </source>
</evidence>
<dbReference type="AlphaFoldDB" id="A0A9W7Y6N7"/>
<dbReference type="PANTHER" id="PTHR15818:SF2">
    <property type="entry name" value="G-PATCH DOMAIN AND KOW MOTIFS-CONTAINING PROTEIN"/>
    <property type="match status" value="1"/>
</dbReference>
<evidence type="ECO:0000259" key="5">
    <source>
        <dbReference type="Pfam" id="PF12656"/>
    </source>
</evidence>
<feature type="region of interest" description="Disordered" evidence="4">
    <location>
        <begin position="87"/>
        <end position="191"/>
    </location>
</feature>
<feature type="compositionally biased region" description="Basic residues" evidence="4">
    <location>
        <begin position="1"/>
        <end position="10"/>
    </location>
</feature>
<evidence type="ECO:0000256" key="4">
    <source>
        <dbReference type="SAM" id="MobiDB-lite"/>
    </source>
</evidence>
<proteinExistence type="inferred from homology"/>
<evidence type="ECO:0000256" key="1">
    <source>
        <dbReference type="ARBA" id="ARBA00004123"/>
    </source>
</evidence>
<dbReference type="InterPro" id="IPR045166">
    <property type="entry name" value="Spp2-like"/>
</dbReference>
<gene>
    <name evidence="6" type="ORF">LPJ53_000850</name>
</gene>
<dbReference type="Pfam" id="PF12656">
    <property type="entry name" value="G-patch_2"/>
    <property type="match status" value="1"/>
</dbReference>
<comment type="caution">
    <text evidence="6">The sequence shown here is derived from an EMBL/GenBank/DDBJ whole genome shotgun (WGS) entry which is preliminary data.</text>
</comment>
<dbReference type="OrthoDB" id="5577072at2759"/>
<reference evidence="6" key="1">
    <citation type="submission" date="2022-07" db="EMBL/GenBank/DDBJ databases">
        <title>Phylogenomic reconstructions and comparative analyses of Kickxellomycotina fungi.</title>
        <authorList>
            <person name="Reynolds N.K."/>
            <person name="Stajich J.E."/>
            <person name="Barry K."/>
            <person name="Grigoriev I.V."/>
            <person name="Crous P."/>
            <person name="Smith M.E."/>
        </authorList>
    </citation>
    <scope>NUCLEOTIDE SEQUENCE</scope>
    <source>
        <strain evidence="6">NBRC 32514</strain>
    </source>
</reference>
<organism evidence="6 7">
    <name type="scientific">Coemansia erecta</name>
    <dbReference type="NCBI Taxonomy" id="147472"/>
    <lineage>
        <taxon>Eukaryota</taxon>
        <taxon>Fungi</taxon>
        <taxon>Fungi incertae sedis</taxon>
        <taxon>Zoopagomycota</taxon>
        <taxon>Kickxellomycotina</taxon>
        <taxon>Kickxellomycetes</taxon>
        <taxon>Kickxellales</taxon>
        <taxon>Kickxellaceae</taxon>
        <taxon>Coemansia</taxon>
    </lineage>
</organism>
<evidence type="ECO:0000313" key="6">
    <source>
        <dbReference type="EMBL" id="KAJ1724924.1"/>
    </source>
</evidence>
<dbReference type="GO" id="GO:0005681">
    <property type="term" value="C:spliceosomal complex"/>
    <property type="evidence" value="ECO:0007669"/>
    <property type="project" value="TreeGrafter"/>
</dbReference>
<feature type="compositionally biased region" description="Acidic residues" evidence="4">
    <location>
        <begin position="104"/>
        <end position="118"/>
    </location>
</feature>
<accession>A0A9W7Y6N7</accession>
<keyword evidence="7" id="KW-1185">Reference proteome</keyword>
<feature type="compositionally biased region" description="Low complexity" evidence="4">
    <location>
        <begin position="166"/>
        <end position="182"/>
    </location>
</feature>
<evidence type="ECO:0000313" key="7">
    <source>
        <dbReference type="Proteomes" id="UP001149813"/>
    </source>
</evidence>
<evidence type="ECO:0000256" key="2">
    <source>
        <dbReference type="ARBA" id="ARBA00008576"/>
    </source>
</evidence>
<dbReference type="EMBL" id="JANBOJ010000017">
    <property type="protein sequence ID" value="KAJ1724924.1"/>
    <property type="molecule type" value="Genomic_DNA"/>
</dbReference>
<sequence>MRKSGSKVVRKPIQPRLSAFDSKEKEEKSIVGVKMALEGEQGDKIQSKEEEAAGQQLVIPVKRNVDWMKPAKRSKEDDGLRDEAIEALKKRDGGSVVDSIVTADGEEDSLSDDVDEETYERVPVEAFGAAMLRGMGWKGEGEDTEKDKDKSGKSRSKNHVDFTPRPSLLGLGAKPKPGGPSSIDKAKSKRY</sequence>
<protein>
    <recommendedName>
        <fullName evidence="5">Spp2/MOS2 G-patch domain-containing protein</fullName>
    </recommendedName>
</protein>
<dbReference type="InterPro" id="IPR026822">
    <property type="entry name" value="Spp2/MOS2_G-patch"/>
</dbReference>
<feature type="compositionally biased region" description="Basic and acidic residues" evidence="4">
    <location>
        <begin position="139"/>
        <end position="162"/>
    </location>
</feature>
<keyword evidence="3" id="KW-0539">Nucleus</keyword>